<dbReference type="eggNOG" id="COG0283">
    <property type="taxonomic scope" value="Bacteria"/>
</dbReference>
<dbReference type="HOGENOM" id="CLU_079959_0_2_0"/>
<dbReference type="InterPro" id="IPR027417">
    <property type="entry name" value="P-loop_NTPase"/>
</dbReference>
<feature type="domain" description="Cytidylate kinase" evidence="9">
    <location>
        <begin position="3"/>
        <end position="209"/>
    </location>
</feature>
<evidence type="ECO:0000256" key="2">
    <source>
        <dbReference type="ARBA" id="ARBA00022679"/>
    </source>
</evidence>
<sequence length="216" mass="24485">MRIAIDGPAGSGKSTIARMLSERLGIPYLNTGMVYRLFAYIAMTKGTTHVDSLFNEKIQVRVDVGKTEVFWEGVKLEEELRTEEVGQWASLLAQDPTFRKAINQLFWSIIGSSQMVVEGRDASTHIIPDADLKIFITASPEERARRRYIQLMEQGLKVDYHEVLKNLLERDERDARRKVAPLKPTEGALIIDTTGKTPEEVLQEILHLVASKERGY</sequence>
<comment type="catalytic activity">
    <reaction evidence="7 8">
        <text>CMP + ATP = CDP + ADP</text>
        <dbReference type="Rhea" id="RHEA:11600"/>
        <dbReference type="ChEBI" id="CHEBI:30616"/>
        <dbReference type="ChEBI" id="CHEBI:58069"/>
        <dbReference type="ChEBI" id="CHEBI:60377"/>
        <dbReference type="ChEBI" id="CHEBI:456216"/>
        <dbReference type="EC" id="2.7.4.25"/>
    </reaction>
</comment>
<keyword evidence="5 8" id="KW-0067">ATP-binding</keyword>
<evidence type="ECO:0000256" key="8">
    <source>
        <dbReference type="HAMAP-Rule" id="MF_00238"/>
    </source>
</evidence>
<evidence type="ECO:0000259" key="9">
    <source>
        <dbReference type="Pfam" id="PF02224"/>
    </source>
</evidence>
<dbReference type="Gene3D" id="3.40.50.300">
    <property type="entry name" value="P-loop containing nucleotide triphosphate hydrolases"/>
    <property type="match status" value="1"/>
</dbReference>
<evidence type="ECO:0000256" key="5">
    <source>
        <dbReference type="ARBA" id="ARBA00022840"/>
    </source>
</evidence>
<dbReference type="HAMAP" id="MF_00238">
    <property type="entry name" value="Cytidyl_kinase_type1"/>
    <property type="match status" value="1"/>
</dbReference>
<accession>D3SPJ9</accession>
<proteinExistence type="inferred from homology"/>
<keyword evidence="8" id="KW-0963">Cytoplasm</keyword>
<dbReference type="GO" id="GO:0036431">
    <property type="term" value="F:dCMP kinase activity"/>
    <property type="evidence" value="ECO:0007669"/>
    <property type="project" value="InterPro"/>
</dbReference>
<evidence type="ECO:0000256" key="3">
    <source>
        <dbReference type="ARBA" id="ARBA00022741"/>
    </source>
</evidence>
<dbReference type="EC" id="2.7.4.25" evidence="8"/>
<dbReference type="GO" id="GO:0005524">
    <property type="term" value="F:ATP binding"/>
    <property type="evidence" value="ECO:0007669"/>
    <property type="project" value="UniProtKB-UniRule"/>
</dbReference>
<dbReference type="Proteomes" id="UP000002043">
    <property type="component" value="Chromosome"/>
</dbReference>
<dbReference type="KEGG" id="tal:Thal_0452"/>
<dbReference type="InterPro" id="IPR011994">
    <property type="entry name" value="Cytidylate_kinase_dom"/>
</dbReference>
<dbReference type="EMBL" id="CP001931">
    <property type="protein sequence ID" value="ADC89086.1"/>
    <property type="molecule type" value="Genomic_DNA"/>
</dbReference>
<evidence type="ECO:0000256" key="4">
    <source>
        <dbReference type="ARBA" id="ARBA00022777"/>
    </source>
</evidence>
<protein>
    <recommendedName>
        <fullName evidence="8">Cytidylate kinase</fullName>
        <shortName evidence="8">CK</shortName>
        <ecNumber evidence="8">2.7.4.25</ecNumber>
    </recommendedName>
    <alternativeName>
        <fullName evidence="8">Cytidine monophosphate kinase</fullName>
        <shortName evidence="8">CMP kinase</shortName>
    </alternativeName>
</protein>
<dbReference type="GO" id="GO:0036430">
    <property type="term" value="F:CMP kinase activity"/>
    <property type="evidence" value="ECO:0007669"/>
    <property type="project" value="RHEA"/>
</dbReference>
<keyword evidence="2 8" id="KW-0808">Transferase</keyword>
<dbReference type="SUPFAM" id="SSF52540">
    <property type="entry name" value="P-loop containing nucleoside triphosphate hydrolases"/>
    <property type="match status" value="1"/>
</dbReference>
<evidence type="ECO:0000313" key="11">
    <source>
        <dbReference type="Proteomes" id="UP000002043"/>
    </source>
</evidence>
<dbReference type="CDD" id="cd02020">
    <property type="entry name" value="CMPK"/>
    <property type="match status" value="1"/>
</dbReference>
<feature type="binding site" evidence="8">
    <location>
        <begin position="7"/>
        <end position="15"/>
    </location>
    <ligand>
        <name>ATP</name>
        <dbReference type="ChEBI" id="CHEBI:30616"/>
    </ligand>
</feature>
<keyword evidence="11" id="KW-1185">Reference proteome</keyword>
<evidence type="ECO:0000256" key="7">
    <source>
        <dbReference type="ARBA" id="ARBA00048478"/>
    </source>
</evidence>
<dbReference type="NCBIfam" id="TIGR00017">
    <property type="entry name" value="cmk"/>
    <property type="match status" value="1"/>
</dbReference>
<keyword evidence="3 8" id="KW-0547">Nucleotide-binding</keyword>
<dbReference type="RefSeq" id="WP_012991493.1">
    <property type="nucleotide sequence ID" value="NC_013894.1"/>
</dbReference>
<name>D3SPJ9_THEAH</name>
<reference evidence="11" key="1">
    <citation type="journal article" date="2010" name="Stand. Genomic Sci.">
        <title>Complete genome sequence of Thermocrinis albus type strain (HI 11/12T).</title>
        <authorList>
            <person name="Wirth R."/>
            <person name="Sikorski J."/>
            <person name="Brambilla E."/>
            <person name="Misra M."/>
            <person name="Lapidus A."/>
            <person name="Copeland A."/>
            <person name="Nolan M."/>
            <person name="Lucas S."/>
            <person name="Chen F."/>
            <person name="Tice H."/>
            <person name="Cheng J.F."/>
            <person name="Han C."/>
            <person name="Detter J.C."/>
            <person name="Tapia R."/>
            <person name="Bruce D."/>
            <person name="Goodwin L."/>
            <person name="Pitluck S."/>
            <person name="Pati A."/>
            <person name="Anderson I."/>
            <person name="Ivanova N."/>
            <person name="Mavromatis K."/>
            <person name="Mikhailova N."/>
            <person name="Chen A."/>
            <person name="Palaniappan K."/>
            <person name="Bilek Y."/>
            <person name="Hader T."/>
            <person name="Land M."/>
            <person name="Hauser L."/>
            <person name="Chang Y.J."/>
            <person name="Jeffries C.D."/>
            <person name="Tindall B.J."/>
            <person name="Rohde M."/>
            <person name="Goker M."/>
            <person name="Bristow J."/>
            <person name="Eisen J.A."/>
            <person name="Markowitz V."/>
            <person name="Hugenholtz P."/>
            <person name="Kyrpides N.C."/>
            <person name="Klenk H.P."/>
        </authorList>
    </citation>
    <scope>NUCLEOTIDE SEQUENCE [LARGE SCALE GENOMIC DNA]</scope>
    <source>
        <strain evidence="11">DSM 14484 / JCM 11386 / HI 11/12</strain>
    </source>
</reference>
<evidence type="ECO:0000256" key="6">
    <source>
        <dbReference type="ARBA" id="ARBA00047615"/>
    </source>
</evidence>
<dbReference type="GO" id="GO:0005737">
    <property type="term" value="C:cytoplasm"/>
    <property type="evidence" value="ECO:0007669"/>
    <property type="project" value="UniProtKB-SubCell"/>
</dbReference>
<dbReference type="STRING" id="638303.Thal_0452"/>
<organism evidence="10 11">
    <name type="scientific">Thermocrinis albus (strain DSM 14484 / JCM 11386 / HI 11/12)</name>
    <dbReference type="NCBI Taxonomy" id="638303"/>
    <lineage>
        <taxon>Bacteria</taxon>
        <taxon>Pseudomonadati</taxon>
        <taxon>Aquificota</taxon>
        <taxon>Aquificia</taxon>
        <taxon>Aquificales</taxon>
        <taxon>Aquificaceae</taxon>
        <taxon>Thermocrinis</taxon>
    </lineage>
</organism>
<comment type="similarity">
    <text evidence="1 8">Belongs to the cytidylate kinase family. Type 1 subfamily.</text>
</comment>
<comment type="subcellular location">
    <subcellularLocation>
        <location evidence="8">Cytoplasm</location>
    </subcellularLocation>
</comment>
<evidence type="ECO:0000313" key="10">
    <source>
        <dbReference type="EMBL" id="ADC89086.1"/>
    </source>
</evidence>
<evidence type="ECO:0000256" key="1">
    <source>
        <dbReference type="ARBA" id="ARBA00009427"/>
    </source>
</evidence>
<dbReference type="InterPro" id="IPR003136">
    <property type="entry name" value="Cytidylate_kin"/>
</dbReference>
<dbReference type="OrthoDB" id="9807434at2"/>
<dbReference type="AlphaFoldDB" id="D3SPJ9"/>
<keyword evidence="4 8" id="KW-0418">Kinase</keyword>
<comment type="catalytic activity">
    <reaction evidence="6 8">
        <text>dCMP + ATP = dCDP + ADP</text>
        <dbReference type="Rhea" id="RHEA:25094"/>
        <dbReference type="ChEBI" id="CHEBI:30616"/>
        <dbReference type="ChEBI" id="CHEBI:57566"/>
        <dbReference type="ChEBI" id="CHEBI:58593"/>
        <dbReference type="ChEBI" id="CHEBI:456216"/>
        <dbReference type="EC" id="2.7.4.25"/>
    </reaction>
</comment>
<dbReference type="GO" id="GO:0006220">
    <property type="term" value="P:pyrimidine nucleotide metabolic process"/>
    <property type="evidence" value="ECO:0007669"/>
    <property type="project" value="UniProtKB-UniRule"/>
</dbReference>
<dbReference type="Pfam" id="PF02224">
    <property type="entry name" value="Cytidylate_kin"/>
    <property type="match status" value="1"/>
</dbReference>
<gene>
    <name evidence="8" type="primary">cmk</name>
    <name evidence="10" type="ordered locus">Thal_0452</name>
</gene>